<proteinExistence type="predicted"/>
<reference evidence="1" key="1">
    <citation type="submission" date="2023-04" db="EMBL/GenBank/DDBJ databases">
        <title>Draft Genome sequencing of Naganishia species isolated from polar environments using Oxford Nanopore Technology.</title>
        <authorList>
            <person name="Leo P."/>
            <person name="Venkateswaran K."/>
        </authorList>
    </citation>
    <scope>NUCLEOTIDE SEQUENCE</scope>
    <source>
        <strain evidence="1">MNA-CCFEE 5262</strain>
    </source>
</reference>
<organism evidence="1 2">
    <name type="scientific">Naganishia adeliensis</name>
    <dbReference type="NCBI Taxonomy" id="92952"/>
    <lineage>
        <taxon>Eukaryota</taxon>
        <taxon>Fungi</taxon>
        <taxon>Dikarya</taxon>
        <taxon>Basidiomycota</taxon>
        <taxon>Agaricomycotina</taxon>
        <taxon>Tremellomycetes</taxon>
        <taxon>Filobasidiales</taxon>
        <taxon>Filobasidiaceae</taxon>
        <taxon>Naganishia</taxon>
    </lineage>
</organism>
<name>A0ACC2V017_9TREE</name>
<protein>
    <submittedName>
        <fullName evidence="1">Uncharacterized protein</fullName>
    </submittedName>
</protein>
<dbReference type="EMBL" id="JASBWS010000177">
    <property type="protein sequence ID" value="KAJ9092337.1"/>
    <property type="molecule type" value="Genomic_DNA"/>
</dbReference>
<evidence type="ECO:0000313" key="2">
    <source>
        <dbReference type="Proteomes" id="UP001230649"/>
    </source>
</evidence>
<gene>
    <name evidence="1" type="ORF">QFC20_007395</name>
</gene>
<evidence type="ECO:0000313" key="1">
    <source>
        <dbReference type="EMBL" id="KAJ9092337.1"/>
    </source>
</evidence>
<comment type="caution">
    <text evidence="1">The sequence shown here is derived from an EMBL/GenBank/DDBJ whole genome shotgun (WGS) entry which is preliminary data.</text>
</comment>
<keyword evidence="2" id="KW-1185">Reference proteome</keyword>
<accession>A0ACC2V017</accession>
<sequence>MSAVPPVPIVSSTATSPSMAFTSARAALFILSSFIALTFSHATQGASSGEDVDQPTDGKDARRMISEEQEEELLDEESFGLTVPPGAPRPALIIVMGPASCGKSTIGLSLSKALSIPFIDGDSLHPKSNVEKMSKGTPLTDADRLPWLALIRATAERVCREEWVQAERNYAGIGGASGSQEDFEGNASIAEMAEYEFGEGWKWRNAGKDDHHHIRGSLGRPAVIIACSALKKWYRGILRGNVEADPPKASDLPGAAADLVGVNNTHKAATARLDTYFVYCKGTKELLTDRISKRKNHFMGAQMLESQLATLEDPSEEPDCCVVDISKSPDDCADMAVEGVVELIKKA</sequence>
<dbReference type="Proteomes" id="UP001230649">
    <property type="component" value="Unassembled WGS sequence"/>
</dbReference>